<evidence type="ECO:0008006" key="4">
    <source>
        <dbReference type="Google" id="ProtNLM"/>
    </source>
</evidence>
<comment type="caution">
    <text evidence="2">The sequence shown here is derived from an EMBL/GenBank/DDBJ whole genome shotgun (WGS) entry which is preliminary data.</text>
</comment>
<feature type="chain" id="PRO_5008069156" description="PEP-CTERM protein-sorting domain-containing protein" evidence="1">
    <location>
        <begin position="24"/>
        <end position="249"/>
    </location>
</feature>
<keyword evidence="3" id="KW-1185">Reference proteome</keyword>
<evidence type="ECO:0000256" key="1">
    <source>
        <dbReference type="SAM" id="SignalP"/>
    </source>
</evidence>
<dbReference type="OrthoDB" id="6117416at2"/>
<feature type="signal peptide" evidence="1">
    <location>
        <begin position="1"/>
        <end position="23"/>
    </location>
</feature>
<dbReference type="Proteomes" id="UP000077628">
    <property type="component" value="Unassembled WGS sequence"/>
</dbReference>
<dbReference type="EMBL" id="LUUK01000183">
    <property type="protein sequence ID" value="OAI16773.1"/>
    <property type="molecule type" value="Genomic_DNA"/>
</dbReference>
<keyword evidence="1" id="KW-0732">Signal</keyword>
<name>A0A177NH62_9GAMM</name>
<accession>A0A177NH62</accession>
<organism evidence="2 3">
    <name type="scientific">Methylomonas koyamae</name>
    <dbReference type="NCBI Taxonomy" id="702114"/>
    <lineage>
        <taxon>Bacteria</taxon>
        <taxon>Pseudomonadati</taxon>
        <taxon>Pseudomonadota</taxon>
        <taxon>Gammaproteobacteria</taxon>
        <taxon>Methylococcales</taxon>
        <taxon>Methylococcaceae</taxon>
        <taxon>Methylomonas</taxon>
    </lineage>
</organism>
<reference evidence="3" key="1">
    <citation type="submission" date="2016-03" db="EMBL/GenBank/DDBJ databases">
        <authorList>
            <person name="Heylen K."/>
            <person name="De Vos P."/>
            <person name="Vekeman B."/>
        </authorList>
    </citation>
    <scope>NUCLEOTIDE SEQUENCE [LARGE SCALE GENOMIC DNA]</scope>
    <source>
        <strain evidence="3">R-45383</strain>
    </source>
</reference>
<gene>
    <name evidence="2" type="ORF">A1355_09700</name>
</gene>
<sequence length="249" mass="26077">MKHVLRTAIAAGLALTAIGSAQANTLSVDGTLFLQAGGTTFDTWKVAMTTAGSFSVDVLAYEASQSNVATAGYFAADLNGDGELTWLDPDTHWYLDDGSAGLTAANHLARCDDIANNCATVNTPTISLVSRTQVQGAADGSIHFRRDPAFDITLAAGNYQYVMSDYRLTDAEAAAGINSGDSFSAPTGFVNPILDHGDYRITFSSDTLHFAVSGNTITVSQVPLPGAVWLFGSVLAGFGVTVRRKARVA</sequence>
<proteinExistence type="predicted"/>
<evidence type="ECO:0000313" key="2">
    <source>
        <dbReference type="EMBL" id="OAI16773.1"/>
    </source>
</evidence>
<dbReference type="RefSeq" id="WP_064030256.1">
    <property type="nucleotide sequence ID" value="NZ_LUUK01000183.1"/>
</dbReference>
<dbReference type="AlphaFoldDB" id="A0A177NH62"/>
<protein>
    <recommendedName>
        <fullName evidence="4">PEP-CTERM protein-sorting domain-containing protein</fullName>
    </recommendedName>
</protein>
<evidence type="ECO:0000313" key="3">
    <source>
        <dbReference type="Proteomes" id="UP000077628"/>
    </source>
</evidence>